<dbReference type="EMBL" id="KR229974">
    <property type="protein sequence ID" value="ALG04441.1"/>
    <property type="molecule type" value="Genomic_DNA"/>
</dbReference>
<dbReference type="AlphaFoldDB" id="A0A0N9HF34"/>
<accession>A0A0N9HF34</accession>
<feature type="region of interest" description="Disordered" evidence="1">
    <location>
        <begin position="152"/>
        <end position="172"/>
    </location>
</feature>
<feature type="domain" description="Mating-type protein A-alpha/beta 1 N-terminal" evidence="2">
    <location>
        <begin position="47"/>
        <end position="132"/>
    </location>
</feature>
<dbReference type="InterPro" id="IPR024333">
    <property type="entry name" value="Mating-type_A-alpha/beta_1_N"/>
</dbReference>
<name>A0A0N9HF34_9BASI</name>
<evidence type="ECO:0000259" key="2">
    <source>
        <dbReference type="Pfam" id="PF12731"/>
    </source>
</evidence>
<keyword evidence="3" id="KW-0238">DNA-binding</keyword>
<feature type="region of interest" description="Disordered" evidence="1">
    <location>
        <begin position="1"/>
        <end position="33"/>
    </location>
</feature>
<protein>
    <submittedName>
        <fullName evidence="3">Homeodomain transcription factor HD1</fullName>
    </submittedName>
</protein>
<keyword evidence="3" id="KW-0371">Homeobox</keyword>
<evidence type="ECO:0000256" key="1">
    <source>
        <dbReference type="SAM" id="MobiDB-lite"/>
    </source>
</evidence>
<reference evidence="3" key="1">
    <citation type="submission" date="2015-04" db="EMBL/GenBank/DDBJ databases">
        <title>Genomic Architecture Underlying Sex-Determination in the yeast Leucosporidium scottii: New Insights into the Evolution of Mating Systems in basidiomycetes.</title>
        <authorList>
            <person name="Maia T.M."/>
            <person name="Lopes S."/>
            <person name="Almeida J.M.G.C.F."/>
            <person name="Rosa L.H."/>
            <person name="Sampaio J.P."/>
            <person name="Goncalves P."/>
            <person name="Coelho M.A."/>
        </authorList>
    </citation>
    <scope>NUCLEOTIDE SEQUENCE</scope>
    <source>
        <strain evidence="3">CBS 10581</strain>
    </source>
</reference>
<dbReference type="Pfam" id="PF12731">
    <property type="entry name" value="Mating_N"/>
    <property type="match status" value="1"/>
</dbReference>
<organism evidence="3">
    <name type="scientific">Leucosporidium scottii</name>
    <dbReference type="NCBI Taxonomy" id="5278"/>
    <lineage>
        <taxon>Eukaryota</taxon>
        <taxon>Fungi</taxon>
        <taxon>Dikarya</taxon>
        <taxon>Basidiomycota</taxon>
        <taxon>Pucciniomycotina</taxon>
        <taxon>Microbotryomycetes</taxon>
        <taxon>Leucosporidiales</taxon>
        <taxon>Leucosporidium</taxon>
    </lineage>
</organism>
<dbReference type="GO" id="GO:0003677">
    <property type="term" value="F:DNA binding"/>
    <property type="evidence" value="ECO:0007669"/>
    <property type="project" value="UniProtKB-KW"/>
</dbReference>
<gene>
    <name evidence="3" type="primary">HD1</name>
</gene>
<feature type="compositionally biased region" description="Polar residues" evidence="1">
    <location>
        <begin position="1"/>
        <end position="23"/>
    </location>
</feature>
<proteinExistence type="predicted"/>
<feature type="non-terminal residue" evidence="3">
    <location>
        <position position="200"/>
    </location>
</feature>
<sequence length="200" mass="22083">MPRFPSSNARTRTQPSSSPSLNHSALPPPRKRRGALTLHHKPASSFQNMDQAIRTELLSSERQFIRSLGSEVETARFTDAWEATLERTGMALEQRALSSETAHLYQVIVWRIGGVASRLHEAGAIAEQTVREVESETQSWLAAQGNAALGAAGAKHPASNLPTSHSRRLPPPAPNDLLLAPYRRWFLDHFAFPYLTAADK</sequence>
<evidence type="ECO:0000313" key="3">
    <source>
        <dbReference type="EMBL" id="ALG04441.1"/>
    </source>
</evidence>